<dbReference type="GeneID" id="106066613"/>
<protein>
    <submittedName>
        <fullName evidence="5">Uncharacterized protein LOC106066613 isoform X1</fullName>
    </submittedName>
</protein>
<dbReference type="InterPro" id="IPR035897">
    <property type="entry name" value="Toll_tir_struct_dom_sf"/>
</dbReference>
<sequence>MDSEDELSLLSPDWEEDFCEAGVHVGRAPQLSFRTDFCIRDTPPAGRLPRVAFVDVGPEDDDSCSYKKTGKTLTAGIIKNSSTRTCDVTSLLPSKSAVSHRSNETTQYEIPSCLKKVAAQCPDQSHTSSAFYSPCVPLSGAFQTNSSEMSFPQISISCDDTSQGIELNTLSFQAPSHESSYYISAPKGCSTPIPPSKSSMCSNESLKFHRTSFQDDENSPNIMDSYNYRSDQVSESNINRCGQNKSDISDDNENANKCGSQQKPCRQQIRTMYPKIFPQPCCAIGLHPSFNRDRRLPDYVTIDQCYSGDDDREASTIRIVANFNTGPQQDSRHGEHRHGQQGQGQAPKRGQPEVLSRKERISLRRGVMMRQMSMNPAHEQEMHLLSEMRFADNNAQQSSEHYQPVVSSDTWEGGQGANRRLSNCSFARAAVHPPPTQALVTVDSRDEVSGTDSGGSMAGNVSSGGSVAGNISSGDDSEKWRGSVQGSHGSPSGARIKMKDLGLSHATSAMRFRLTFDETADAAANNNIELPFDVAPQSLTTKRPSCICGEPELPPSDSFPPLENYRDTASVSQTGNGVNSFSRHNTSTDPLITTTYSSNTDSYPIIVTPNSPMTDLQNPDTAMEYIGTNGSQINFSDFQPVTAYENSSSNRVQTQMDSGQNYLEGSHPKVMICVSNSQQSFIPFTCDSPTQERNDDDQFQLNEFLTHHNNNKINHFIKDGVPVSYDGMSPVEYAFSNQHYHHSDCCGELSNGGVPLEELRLLSHQDGHASALLQHQDTVSAPPIQDLYRYHVFFSHCPEDREWVEHMVAHLEAPPFNYTCAYASLQDEADPGTLQQRILCAAMLSERVVLVLSKRYVEETWFSFEKTLKQLTQMSLHNQRIMGVLLEDCDIPESLGELYFLDSSDPDFFLVFTKRLKTSRIPRSSASVSSDLGQTALTPANVTNGKILTFCRLQVKVGWDSYLTPADGPDLDIPPSLSAHGIGMEKTEFGEIVTKVSGIIRGTNKLPWLLSAQPLAALLLAGTLWLPAFIAVLVVHVDDDSGIALPVRLAVFLFPLGLVAAGYLIKWRRAYWLTKIVRLLVQNCVDVNQALYFQGRPLFVTAAHVRANIFAIYFVYFDATDCVRSVDLLLFTCMEDDWEKLLKLITFYTRDENYLSRMSISERLTVMMSAPYLVKLVRQVLPHPPQQRHVSRLLCLCQFTEECISRFAHGLDREDVPGLAELFTRHMPGKVSGSAVRRVQEELFHANHGLVP</sequence>
<dbReference type="GO" id="GO:0007165">
    <property type="term" value="P:signal transduction"/>
    <property type="evidence" value="ECO:0007669"/>
    <property type="project" value="InterPro"/>
</dbReference>
<feature type="domain" description="TIR" evidence="3">
    <location>
        <begin position="788"/>
        <end position="920"/>
    </location>
</feature>
<feature type="region of interest" description="Disordered" evidence="1">
    <location>
        <begin position="243"/>
        <end position="262"/>
    </location>
</feature>
<dbReference type="AlphaFoldDB" id="A0A9W3AJ34"/>
<feature type="region of interest" description="Disordered" evidence="1">
    <location>
        <begin position="446"/>
        <end position="496"/>
    </location>
</feature>
<gene>
    <name evidence="5" type="primary">LOC106066613</name>
</gene>
<dbReference type="SUPFAM" id="SSF52200">
    <property type="entry name" value="Toll/Interleukin receptor TIR domain"/>
    <property type="match status" value="1"/>
</dbReference>
<feature type="transmembrane region" description="Helical" evidence="2">
    <location>
        <begin position="1015"/>
        <end position="1037"/>
    </location>
</feature>
<dbReference type="Proteomes" id="UP001165740">
    <property type="component" value="Chromosome 5"/>
</dbReference>
<feature type="transmembrane region" description="Helical" evidence="2">
    <location>
        <begin position="1043"/>
        <end position="1065"/>
    </location>
</feature>
<feature type="region of interest" description="Disordered" evidence="1">
    <location>
        <begin position="325"/>
        <end position="361"/>
    </location>
</feature>
<dbReference type="OrthoDB" id="1081807at2759"/>
<keyword evidence="2" id="KW-1133">Transmembrane helix</keyword>
<proteinExistence type="predicted"/>
<evidence type="ECO:0000313" key="4">
    <source>
        <dbReference type="Proteomes" id="UP001165740"/>
    </source>
</evidence>
<evidence type="ECO:0000256" key="2">
    <source>
        <dbReference type="SAM" id="Phobius"/>
    </source>
</evidence>
<dbReference type="RefSeq" id="XP_055887251.1">
    <property type="nucleotide sequence ID" value="XM_056031276.1"/>
</dbReference>
<dbReference type="Pfam" id="PF13676">
    <property type="entry name" value="TIR_2"/>
    <property type="match status" value="1"/>
</dbReference>
<feature type="compositionally biased region" description="Low complexity" evidence="1">
    <location>
        <begin position="458"/>
        <end position="474"/>
    </location>
</feature>
<reference evidence="5" key="1">
    <citation type="submission" date="2025-08" db="UniProtKB">
        <authorList>
            <consortium name="RefSeq"/>
        </authorList>
    </citation>
    <scope>IDENTIFICATION</scope>
</reference>
<keyword evidence="2" id="KW-0472">Membrane</keyword>
<organism evidence="4 5">
    <name type="scientific">Biomphalaria glabrata</name>
    <name type="common">Bloodfluke planorb</name>
    <name type="synonym">Freshwater snail</name>
    <dbReference type="NCBI Taxonomy" id="6526"/>
    <lineage>
        <taxon>Eukaryota</taxon>
        <taxon>Metazoa</taxon>
        <taxon>Spiralia</taxon>
        <taxon>Lophotrochozoa</taxon>
        <taxon>Mollusca</taxon>
        <taxon>Gastropoda</taxon>
        <taxon>Heterobranchia</taxon>
        <taxon>Euthyneura</taxon>
        <taxon>Panpulmonata</taxon>
        <taxon>Hygrophila</taxon>
        <taxon>Lymnaeoidea</taxon>
        <taxon>Planorbidae</taxon>
        <taxon>Biomphalaria</taxon>
    </lineage>
</organism>
<dbReference type="PROSITE" id="PS50104">
    <property type="entry name" value="TIR"/>
    <property type="match status" value="1"/>
</dbReference>
<keyword evidence="4" id="KW-1185">Reference proteome</keyword>
<dbReference type="InterPro" id="IPR000157">
    <property type="entry name" value="TIR_dom"/>
</dbReference>
<name>A0A9W3AJ34_BIOGL</name>
<dbReference type="Gene3D" id="3.40.50.10140">
    <property type="entry name" value="Toll/interleukin-1 receptor homology (TIR) domain"/>
    <property type="match status" value="1"/>
</dbReference>
<evidence type="ECO:0000259" key="3">
    <source>
        <dbReference type="PROSITE" id="PS50104"/>
    </source>
</evidence>
<keyword evidence="2" id="KW-0812">Transmembrane</keyword>
<evidence type="ECO:0000313" key="5">
    <source>
        <dbReference type="RefSeq" id="XP_055887251.1"/>
    </source>
</evidence>
<evidence type="ECO:0000256" key="1">
    <source>
        <dbReference type="SAM" id="MobiDB-lite"/>
    </source>
</evidence>
<accession>A0A9W3AJ34</accession>